<dbReference type="InterPro" id="IPR021151">
    <property type="entry name" value="GINS_A"/>
</dbReference>
<evidence type="ECO:0000259" key="1">
    <source>
        <dbReference type="Pfam" id="PF05916"/>
    </source>
</evidence>
<reference evidence="2" key="1">
    <citation type="submission" date="2015-03" db="EMBL/GenBank/DDBJ databases">
        <title>Metagenome Sequencing of an Archaeal-Dominated Microbial Community from a Hot Spring at the Los Azufres Geothermal Field, Mexico.</title>
        <authorList>
            <person name="Servin-Garciduenas L.E."/>
            <person name="Martinez-Romero E."/>
        </authorList>
    </citation>
    <scope>NUCLEOTIDE SEQUENCE [LARGE SCALE GENOMIC DNA]</scope>
    <source>
        <strain evidence="2">AZ1-454</strain>
    </source>
</reference>
<comment type="caution">
    <text evidence="2">The sequence shown here is derived from an EMBL/GenBank/DDBJ whole genome shotgun (WGS) entry which is preliminary data.</text>
</comment>
<sequence length="179" mass="20819">MFKTKLRALKRLSLTQKQKVLVLDDSGQIDLGFCQISLYKGSENEVPLWLAKELERLGKAKVNRPSLEDLGRLLFQEKQNVNVPASILKLDKDFYLLSKFLERELKGSNSLEDLEKLKRYYSVMKELSTIRLRKIIQLALLNINEQNLISRMSREEYLVYQTVSEIIKNYYGEIVGNSS</sequence>
<dbReference type="InterPro" id="IPR036224">
    <property type="entry name" value="GINS_bundle-like_dom_sf"/>
</dbReference>
<feature type="domain" description="GINS subunit" evidence="1">
    <location>
        <begin position="68"/>
        <end position="174"/>
    </location>
</feature>
<dbReference type="EMBL" id="JZWS01000006">
    <property type="protein sequence ID" value="KJR79476.1"/>
    <property type="molecule type" value="Genomic_DNA"/>
</dbReference>
<proteinExistence type="predicted"/>
<protein>
    <recommendedName>
        <fullName evidence="1">GINS subunit domain-containing protein</fullName>
    </recommendedName>
</protein>
<gene>
    <name evidence="2" type="ORF">TQ35_01660</name>
</gene>
<dbReference type="CDD" id="cd11714">
    <property type="entry name" value="GINS_A_archaea"/>
    <property type="match status" value="1"/>
</dbReference>
<name>A0A0F2LUE5_9CREN</name>
<dbReference type="Pfam" id="PF05916">
    <property type="entry name" value="Sld5"/>
    <property type="match status" value="1"/>
</dbReference>
<organism evidence="2">
    <name type="scientific">Candidatus Aramenus sulfurataquae</name>
    <dbReference type="NCBI Taxonomy" id="1326980"/>
    <lineage>
        <taxon>Archaea</taxon>
        <taxon>Thermoproteota</taxon>
        <taxon>Thermoprotei</taxon>
        <taxon>Sulfolobales</taxon>
        <taxon>Sulfolobaceae</taxon>
        <taxon>Candidatus Aramenus</taxon>
    </lineage>
</organism>
<dbReference type="AlphaFoldDB" id="A0A0F2LUE5"/>
<dbReference type="InterPro" id="IPR038437">
    <property type="entry name" value="GINS_Psf3_sf"/>
</dbReference>
<accession>A0A0F2LUE5</accession>
<evidence type="ECO:0000313" key="2">
    <source>
        <dbReference type="EMBL" id="KJR79476.1"/>
    </source>
</evidence>
<dbReference type="Gene3D" id="1.20.58.2050">
    <property type="match status" value="1"/>
</dbReference>
<dbReference type="SUPFAM" id="SSF158573">
    <property type="entry name" value="GINS helical bundle-like"/>
    <property type="match status" value="1"/>
</dbReference>